<feature type="region of interest" description="Disordered" evidence="1">
    <location>
        <begin position="66"/>
        <end position="86"/>
    </location>
</feature>
<proteinExistence type="predicted"/>
<evidence type="ECO:0000313" key="3">
    <source>
        <dbReference type="Proteomes" id="UP000180043"/>
    </source>
</evidence>
<dbReference type="Proteomes" id="UP000180043">
    <property type="component" value="Unassembled WGS sequence"/>
</dbReference>
<gene>
    <name evidence="2" type="ORF">BKG82_26145</name>
</gene>
<comment type="caution">
    <text evidence="2">The sequence shown here is derived from an EMBL/GenBank/DDBJ whole genome shotgun (WGS) entry which is preliminary data.</text>
</comment>
<name>A0A1S1LIH6_MYCCH</name>
<organism evidence="2 3">
    <name type="scientific">Mycobacteroides chelonae</name>
    <name type="common">Mycobacterium chelonae</name>
    <dbReference type="NCBI Taxonomy" id="1774"/>
    <lineage>
        <taxon>Bacteria</taxon>
        <taxon>Bacillati</taxon>
        <taxon>Actinomycetota</taxon>
        <taxon>Actinomycetes</taxon>
        <taxon>Mycobacteriales</taxon>
        <taxon>Mycobacteriaceae</taxon>
        <taxon>Mycobacteroides</taxon>
    </lineage>
</organism>
<evidence type="ECO:0000256" key="1">
    <source>
        <dbReference type="SAM" id="MobiDB-lite"/>
    </source>
</evidence>
<sequence length="98" mass="10380">MTGCYDIDLQSSGSGWLAAFGKSVLSTAANILEDGPFGPVEVTYTKGSGVRTFVGVLLTVDAQEGTVTAEPYPRPGRDPDPDMSPRTVAIDDIVRFRA</sequence>
<dbReference type="EMBL" id="MLIQ01000042">
    <property type="protein sequence ID" value="OHU47142.1"/>
    <property type="molecule type" value="Genomic_DNA"/>
</dbReference>
<evidence type="ECO:0000313" key="2">
    <source>
        <dbReference type="EMBL" id="OHU47142.1"/>
    </source>
</evidence>
<protein>
    <submittedName>
        <fullName evidence="2">Uncharacterized protein</fullName>
    </submittedName>
</protein>
<dbReference type="AlphaFoldDB" id="A0A1S1LIH6"/>
<reference evidence="2 3" key="1">
    <citation type="submission" date="2016-10" db="EMBL/GenBank/DDBJ databases">
        <title>Evaluation of Human, Veterinary and Environmental Mycobacterium chelonae Isolates by Core Genome Phylogenomic Analysis, Targeted Gene Comparison, and Anti-microbial Susceptibility Patterns: A Tale of Mistaken Identities.</title>
        <authorList>
            <person name="Fogelson S.B."/>
            <person name="Camus A.C."/>
            <person name="Lorenz W."/>
            <person name="Vasireddy R."/>
            <person name="Vasireddy S."/>
            <person name="Smith T."/>
            <person name="Brown-Elliott B.A."/>
            <person name="Wallace R.J.Jr."/>
            <person name="Hasan N.A."/>
            <person name="Reischl U."/>
            <person name="Sanchez S."/>
        </authorList>
    </citation>
    <scope>NUCLEOTIDE SEQUENCE [LARGE SCALE GENOMIC DNA]</scope>
    <source>
        <strain evidence="2 3">15515</strain>
    </source>
</reference>
<accession>A0A1S1LIH6</accession>